<protein>
    <submittedName>
        <fullName evidence="1">SH3-like domain-containing protein</fullName>
    </submittedName>
</protein>
<name>A0A4R3LPG3_9HYPH</name>
<dbReference type="Gene3D" id="2.30.30.40">
    <property type="entry name" value="SH3 Domains"/>
    <property type="match status" value="1"/>
</dbReference>
<evidence type="ECO:0000313" key="2">
    <source>
        <dbReference type="Proteomes" id="UP000294664"/>
    </source>
</evidence>
<dbReference type="Proteomes" id="UP000294664">
    <property type="component" value="Unassembled WGS sequence"/>
</dbReference>
<dbReference type="EMBL" id="SMAI01000015">
    <property type="protein sequence ID" value="TCT02061.1"/>
    <property type="molecule type" value="Genomic_DNA"/>
</dbReference>
<gene>
    <name evidence="1" type="ORF">EDC64_11592</name>
</gene>
<accession>A0A4R3LPG3</accession>
<evidence type="ECO:0000313" key="1">
    <source>
        <dbReference type="EMBL" id="TCT02061.1"/>
    </source>
</evidence>
<reference evidence="1 2" key="1">
    <citation type="submission" date="2019-03" db="EMBL/GenBank/DDBJ databases">
        <title>Genomic Encyclopedia of Type Strains, Phase IV (KMG-IV): sequencing the most valuable type-strain genomes for metagenomic binning, comparative biology and taxonomic classification.</title>
        <authorList>
            <person name="Goeker M."/>
        </authorList>
    </citation>
    <scope>NUCLEOTIDE SEQUENCE [LARGE SCALE GENOMIC DNA]</scope>
    <source>
        <strain evidence="1 2">DSM 9035</strain>
    </source>
</reference>
<keyword evidence="2" id="KW-1185">Reference proteome</keyword>
<comment type="caution">
    <text evidence="1">The sequence shown here is derived from an EMBL/GenBank/DDBJ whole genome shotgun (WGS) entry which is preliminary data.</text>
</comment>
<proteinExistence type="predicted"/>
<organism evidence="1 2">
    <name type="scientific">Aquabacter spiritensis</name>
    <dbReference type="NCBI Taxonomy" id="933073"/>
    <lineage>
        <taxon>Bacteria</taxon>
        <taxon>Pseudomonadati</taxon>
        <taxon>Pseudomonadota</taxon>
        <taxon>Alphaproteobacteria</taxon>
        <taxon>Hyphomicrobiales</taxon>
        <taxon>Xanthobacteraceae</taxon>
        <taxon>Aquabacter</taxon>
    </lineage>
</organism>
<dbReference type="AlphaFoldDB" id="A0A4R3LPG3"/>
<dbReference type="InterPro" id="IPR010466">
    <property type="entry name" value="DUF1058"/>
</dbReference>
<dbReference type="Pfam" id="PF06347">
    <property type="entry name" value="SH3_4"/>
    <property type="match status" value="2"/>
</dbReference>
<sequence>MRKMRRQALYPGAARTCGARLRARLAPVLGCMLALALSVLVADRAVAADEGTGLPVPRFVSLKADKVNVRIGPNRDQDVAWIFSRAGLPVEITAEFETWRRIRDSEGAEGWVYHSLLSGRRTALVAPWLKAGTVSLRERPTLDAAVVAKLERGVLGALKSCDGQWCRFDGPGFEGFVEQGQLWGVYPGEKIE</sequence>